<proteinExistence type="predicted"/>
<dbReference type="EMBL" id="LACD01000013">
    <property type="protein sequence ID" value="KJZ44422.1"/>
    <property type="molecule type" value="Genomic_DNA"/>
</dbReference>
<sequence length="352" mass="40440">MTVLVKTSQSKILDNEISILDGLISIPKNYLRDRVFLESTSILVVSGSLIEGIGTIHSDIDCIVLCDERPKANDVKATEHALVTDIDYHFITQDEGVHNTTDFYGDTSIHIDVDYITFAEMTEIIVKIEQAFDEVTSDQRFLYGEVLSNTENNAIHRSLIGYALENEEGFNRLKSKIPVEKHIYVAHREKLPVFYAFQDVQGCWQSGNLWMGCEIARDMMLKTTMSFTYLTGITNKHYKWVYSNMFRVDGFDEIKNKFFTLSRKGAVTEDECRLYIQDALEYMDLVFLAIEGLLKESRLYPSAQKSLSALNDEFNSRKQTDHKISTCEYYFRKKYFAAEGTPSLTSLLKAWD</sequence>
<accession>A0A0F4TLZ8</accession>
<organism evidence="1 2">
    <name type="scientific">Pseudomonas fluorescens</name>
    <dbReference type="NCBI Taxonomy" id="294"/>
    <lineage>
        <taxon>Bacteria</taxon>
        <taxon>Pseudomonadati</taxon>
        <taxon>Pseudomonadota</taxon>
        <taxon>Gammaproteobacteria</taxon>
        <taxon>Pseudomonadales</taxon>
        <taxon>Pseudomonadaceae</taxon>
        <taxon>Pseudomonas</taxon>
    </lineage>
</organism>
<gene>
    <name evidence="1" type="ORF">VC34_12505</name>
</gene>
<dbReference type="RefSeq" id="WP_046046828.1">
    <property type="nucleotide sequence ID" value="NZ_LACD01000013.1"/>
</dbReference>
<dbReference type="Proteomes" id="UP000033500">
    <property type="component" value="Unassembled WGS sequence"/>
</dbReference>
<name>A0A0F4TLZ8_PSEFL</name>
<evidence type="ECO:0000313" key="2">
    <source>
        <dbReference type="Proteomes" id="UP000033500"/>
    </source>
</evidence>
<dbReference type="PATRIC" id="fig|294.131.peg.577"/>
<reference evidence="1 2" key="1">
    <citation type="submission" date="2015-03" db="EMBL/GenBank/DDBJ databases">
        <title>Comparative genomics of Pseudomonas insights into diversity of traits involved in vanlence and defense.</title>
        <authorList>
            <person name="Qin Y."/>
        </authorList>
    </citation>
    <scope>NUCLEOTIDE SEQUENCE [LARGE SCALE GENOMIC DNA]</scope>
    <source>
        <strain evidence="1 2">C3</strain>
    </source>
</reference>
<comment type="caution">
    <text evidence="1">The sequence shown here is derived from an EMBL/GenBank/DDBJ whole genome shotgun (WGS) entry which is preliminary data.</text>
</comment>
<evidence type="ECO:0000313" key="1">
    <source>
        <dbReference type="EMBL" id="KJZ44422.1"/>
    </source>
</evidence>
<dbReference type="AlphaFoldDB" id="A0A0F4TLZ8"/>
<protein>
    <submittedName>
        <fullName evidence="1">Uncharacterized protein</fullName>
    </submittedName>
</protein>